<reference evidence="2" key="1">
    <citation type="journal article" date="2014" name="Int. J. Syst. Evol. Microbiol.">
        <title>Complete genome sequence of Corynebacterium casei LMG S-19264T (=DSM 44701T), isolated from a smear-ripened cheese.</title>
        <authorList>
            <consortium name="US DOE Joint Genome Institute (JGI-PGF)"/>
            <person name="Walter F."/>
            <person name="Albersmeier A."/>
            <person name="Kalinowski J."/>
            <person name="Ruckert C."/>
        </authorList>
    </citation>
    <scope>NUCLEOTIDE SEQUENCE</scope>
    <source>
        <strain evidence="2">CGMCC 1.12924</strain>
    </source>
</reference>
<dbReference type="CDD" id="cd03801">
    <property type="entry name" value="GT4_PimA-like"/>
    <property type="match status" value="1"/>
</dbReference>
<dbReference type="PANTHER" id="PTHR45947:SF3">
    <property type="entry name" value="SULFOQUINOVOSYL TRANSFERASE SQD2"/>
    <property type="match status" value="1"/>
</dbReference>
<proteinExistence type="predicted"/>
<evidence type="ECO:0000313" key="2">
    <source>
        <dbReference type="EMBL" id="GGD84732.1"/>
    </source>
</evidence>
<name>A0A8J2V868_9FLAO</name>
<dbReference type="PANTHER" id="PTHR45947">
    <property type="entry name" value="SULFOQUINOVOSYL TRANSFERASE SQD2"/>
    <property type="match status" value="1"/>
</dbReference>
<dbReference type="Proteomes" id="UP000652231">
    <property type="component" value="Unassembled WGS sequence"/>
</dbReference>
<comment type="caution">
    <text evidence="2">The sequence shown here is derived from an EMBL/GenBank/DDBJ whole genome shotgun (WGS) entry which is preliminary data.</text>
</comment>
<keyword evidence="2" id="KW-0378">Hydrolase</keyword>
<sequence length="382" mass="43580">MHICFITSEYPKPGYPHGGVGTFVKIIANKLVEFGHRVSIVGINYENKSEEELNDDLKIYRLKPKNYKGITWFLNSKSISDKIRQIHNNEAIDIVESAELGLAFIKKQKNIKYIIRLHGGHHFFAEAEKRKINRWKGLQEKRSFKKADAFIAVSKYVKIHTSKYLSYHGKPVRIIKNPLSIEKFKPDSNIPVNPNKIVFAGTVCEKKGVRQLILALPYIKKVNPEAEIHIYGRDWFFKDNTSYINFLKKNTLPQIGEHMKSVFFHGPVSYDKISEIYAGAKLCVFPSHMETQGLVAPEAMAMEKVVVFSLTGPGPETIVHQKTGLLCNPYSPEDIADKVNWALSNPNKAESIGKNARAFVVKTFDQEKIIKENIDFFNELIN</sequence>
<dbReference type="GO" id="GO:0016757">
    <property type="term" value="F:glycosyltransferase activity"/>
    <property type="evidence" value="ECO:0007669"/>
    <property type="project" value="InterPro"/>
</dbReference>
<dbReference type="GO" id="GO:0016787">
    <property type="term" value="F:hydrolase activity"/>
    <property type="evidence" value="ECO:0007669"/>
    <property type="project" value="UniProtKB-KW"/>
</dbReference>
<dbReference type="AlphaFoldDB" id="A0A8J2V868"/>
<organism evidence="2 3">
    <name type="scientific">Planktosalinus lacus</name>
    <dbReference type="NCBI Taxonomy" id="1526573"/>
    <lineage>
        <taxon>Bacteria</taxon>
        <taxon>Pseudomonadati</taxon>
        <taxon>Bacteroidota</taxon>
        <taxon>Flavobacteriia</taxon>
        <taxon>Flavobacteriales</taxon>
        <taxon>Flavobacteriaceae</taxon>
        <taxon>Planktosalinus</taxon>
    </lineage>
</organism>
<dbReference type="EMBL" id="BMGK01000002">
    <property type="protein sequence ID" value="GGD84732.1"/>
    <property type="molecule type" value="Genomic_DNA"/>
</dbReference>
<dbReference type="InterPro" id="IPR001296">
    <property type="entry name" value="Glyco_trans_1"/>
</dbReference>
<reference evidence="2" key="2">
    <citation type="submission" date="2020-09" db="EMBL/GenBank/DDBJ databases">
        <authorList>
            <person name="Sun Q."/>
            <person name="Zhou Y."/>
        </authorList>
    </citation>
    <scope>NUCLEOTIDE SEQUENCE</scope>
    <source>
        <strain evidence="2">CGMCC 1.12924</strain>
    </source>
</reference>
<dbReference type="InterPro" id="IPR050194">
    <property type="entry name" value="Glycosyltransferase_grp1"/>
</dbReference>
<dbReference type="SUPFAM" id="SSF53756">
    <property type="entry name" value="UDP-Glycosyltransferase/glycogen phosphorylase"/>
    <property type="match status" value="1"/>
</dbReference>
<gene>
    <name evidence="2" type="ORF">GCM10011312_05920</name>
</gene>
<dbReference type="Pfam" id="PF00534">
    <property type="entry name" value="Glycos_transf_1"/>
    <property type="match status" value="1"/>
</dbReference>
<feature type="domain" description="Glycosyl transferase family 1" evidence="1">
    <location>
        <begin position="181"/>
        <end position="358"/>
    </location>
</feature>
<accession>A0A8J2V868</accession>
<evidence type="ECO:0000259" key="1">
    <source>
        <dbReference type="Pfam" id="PF00534"/>
    </source>
</evidence>
<evidence type="ECO:0000313" key="3">
    <source>
        <dbReference type="Proteomes" id="UP000652231"/>
    </source>
</evidence>
<dbReference type="RefSeq" id="WP_188439324.1">
    <property type="nucleotide sequence ID" value="NZ_BMGK01000002.1"/>
</dbReference>
<dbReference type="Gene3D" id="3.40.50.2000">
    <property type="entry name" value="Glycogen Phosphorylase B"/>
    <property type="match status" value="2"/>
</dbReference>
<keyword evidence="3" id="KW-1185">Reference proteome</keyword>
<protein>
    <submittedName>
        <fullName evidence="2">Glycoside hydrolase</fullName>
    </submittedName>
</protein>